<evidence type="ECO:0000313" key="3">
    <source>
        <dbReference type="Proteomes" id="UP000229907"/>
    </source>
</evidence>
<gene>
    <name evidence="2" type="ORF">BcFMB_09235</name>
</gene>
<feature type="region of interest" description="Disordered" evidence="1">
    <location>
        <begin position="50"/>
        <end position="80"/>
    </location>
</feature>
<accession>A0A2D3D890</accession>
<evidence type="ECO:0000313" key="2">
    <source>
        <dbReference type="EMBL" id="ATU21315.1"/>
    </source>
</evidence>
<protein>
    <submittedName>
        <fullName evidence="2">Uncharacterized protein</fullName>
    </submittedName>
</protein>
<dbReference type="EMBL" id="CP018045">
    <property type="protein sequence ID" value="ATU21315.1"/>
    <property type="molecule type" value="Genomic_DNA"/>
</dbReference>
<name>A0A2D3D890_9BIFI</name>
<geneLocation type="plasmid" evidence="3">
    <name>pbc</name>
</geneLocation>
<organism evidence="2 3">
    <name type="scientific">Bifidobacterium choerinum</name>
    <dbReference type="NCBI Taxonomy" id="35760"/>
    <lineage>
        <taxon>Bacteria</taxon>
        <taxon>Bacillati</taxon>
        <taxon>Actinomycetota</taxon>
        <taxon>Actinomycetes</taxon>
        <taxon>Bifidobacteriales</taxon>
        <taxon>Bifidobacteriaceae</taxon>
        <taxon>Bifidobacterium</taxon>
    </lineage>
</organism>
<dbReference type="AlphaFoldDB" id="A0A2D3D890"/>
<keyword evidence="2" id="KW-0614">Plasmid</keyword>
<evidence type="ECO:0000256" key="1">
    <source>
        <dbReference type="SAM" id="MobiDB-lite"/>
    </source>
</evidence>
<feature type="compositionally biased region" description="Basic and acidic residues" evidence="1">
    <location>
        <begin position="50"/>
        <end position="69"/>
    </location>
</feature>
<dbReference type="Proteomes" id="UP000229907">
    <property type="component" value="Plasmid pBC"/>
</dbReference>
<dbReference type="KEGG" id="bcho:BcFMB_09235"/>
<proteinExistence type="predicted"/>
<sequence length="145" mass="16218">MLPTYVTMSTAVGDVAELRDIDMNQRSRMRMLISPQWLASDTIDMREAVHAATDEDRVNSRRRETKSRSDLGWPQSKPPAQVDDLLLDMLGRPAWDPVRLAGAILHPKLTLFPVAACPFPGSDRGDHEHLCGDRGRIAVFDNQPS</sequence>
<reference evidence="2 3" key="1">
    <citation type="submission" date="2016-11" db="EMBL/GenBank/DDBJ databases">
        <title>complete genome sequence of Bifidobacterium choerinum strain FMB-1.</title>
        <authorList>
            <person name="Park C.-S."/>
            <person name="Jung D.-H."/>
            <person name="Choi D.-S."/>
        </authorList>
    </citation>
    <scope>NUCLEOTIDE SEQUENCE [LARGE SCALE GENOMIC DNA]</scope>
    <source>
        <strain evidence="2 3">FMB-1</strain>
        <plasmid evidence="3">Plasmid pbc</plasmid>
    </source>
</reference>